<evidence type="ECO:0000313" key="3">
    <source>
        <dbReference type="Proteomes" id="UP000322667"/>
    </source>
</evidence>
<reference evidence="2 3" key="1">
    <citation type="submission" date="2019-07" db="EMBL/GenBank/DDBJ databases">
        <title>WGS assembly of Gossypium tomentosum.</title>
        <authorList>
            <person name="Chen Z.J."/>
            <person name="Sreedasyam A."/>
            <person name="Ando A."/>
            <person name="Song Q."/>
            <person name="De L."/>
            <person name="Hulse-Kemp A."/>
            <person name="Ding M."/>
            <person name="Ye W."/>
            <person name="Kirkbride R."/>
            <person name="Jenkins J."/>
            <person name="Plott C."/>
            <person name="Lovell J."/>
            <person name="Lin Y.-M."/>
            <person name="Vaughn R."/>
            <person name="Liu B."/>
            <person name="Li W."/>
            <person name="Simpson S."/>
            <person name="Scheffler B."/>
            <person name="Saski C."/>
            <person name="Grover C."/>
            <person name="Hu G."/>
            <person name="Conover J."/>
            <person name="Carlson J."/>
            <person name="Shu S."/>
            <person name="Boston L."/>
            <person name="Williams M."/>
            <person name="Peterson D."/>
            <person name="Mcgee K."/>
            <person name="Jones D."/>
            <person name="Wendel J."/>
            <person name="Stelly D."/>
            <person name="Grimwood J."/>
            <person name="Schmutz J."/>
        </authorList>
    </citation>
    <scope>NUCLEOTIDE SEQUENCE [LARGE SCALE GENOMIC DNA]</scope>
    <source>
        <strain evidence="2">7179.01</strain>
    </source>
</reference>
<keyword evidence="1" id="KW-0472">Membrane</keyword>
<dbReference type="AlphaFoldDB" id="A0A5D2JA98"/>
<evidence type="ECO:0000256" key="1">
    <source>
        <dbReference type="SAM" id="Phobius"/>
    </source>
</evidence>
<keyword evidence="1" id="KW-0812">Transmembrane</keyword>
<evidence type="ECO:0000313" key="2">
    <source>
        <dbReference type="EMBL" id="TYH51590.1"/>
    </source>
</evidence>
<dbReference type="EMBL" id="CM017632">
    <property type="protein sequence ID" value="TYH51590.1"/>
    <property type="molecule type" value="Genomic_DNA"/>
</dbReference>
<keyword evidence="3" id="KW-1185">Reference proteome</keyword>
<proteinExistence type="predicted"/>
<accession>A0A5D2JA98</accession>
<dbReference type="Proteomes" id="UP000322667">
    <property type="component" value="Chromosome D10"/>
</dbReference>
<keyword evidence="1" id="KW-1133">Transmembrane helix</keyword>
<protein>
    <submittedName>
        <fullName evidence="2">Uncharacterized protein</fullName>
    </submittedName>
</protein>
<name>A0A5D2JA98_GOSTO</name>
<feature type="transmembrane region" description="Helical" evidence="1">
    <location>
        <begin position="6"/>
        <end position="28"/>
    </location>
</feature>
<sequence length="145" mass="16593">MKNLVYVILGYLINHLYFGIRHFGLLFLGCFHEIESKLAFLLLKQVRSRLSQFFTFWLCSIKKKETEGGKLSVIDQSQKFALSMEFVIAIVGSIVAKAVEYTISPIKNHVKYLSNHQQYVETLKNRANRLKDARGGVQHSVDAAK</sequence>
<organism evidence="2 3">
    <name type="scientific">Gossypium tomentosum</name>
    <name type="common">Hawaiian cotton</name>
    <name type="synonym">Gossypium sandvicense</name>
    <dbReference type="NCBI Taxonomy" id="34277"/>
    <lineage>
        <taxon>Eukaryota</taxon>
        <taxon>Viridiplantae</taxon>
        <taxon>Streptophyta</taxon>
        <taxon>Embryophyta</taxon>
        <taxon>Tracheophyta</taxon>
        <taxon>Spermatophyta</taxon>
        <taxon>Magnoliopsida</taxon>
        <taxon>eudicotyledons</taxon>
        <taxon>Gunneridae</taxon>
        <taxon>Pentapetalae</taxon>
        <taxon>rosids</taxon>
        <taxon>malvids</taxon>
        <taxon>Malvales</taxon>
        <taxon>Malvaceae</taxon>
        <taxon>Malvoideae</taxon>
        <taxon>Gossypium</taxon>
    </lineage>
</organism>
<gene>
    <name evidence="2" type="ORF">ES332_D10G286300v1</name>
</gene>